<dbReference type="EMBL" id="BGPR01019603">
    <property type="protein sequence ID" value="GBN82403.1"/>
    <property type="molecule type" value="Genomic_DNA"/>
</dbReference>
<accession>A0A4Y2S3A5</accession>
<evidence type="ECO:0000313" key="2">
    <source>
        <dbReference type="Proteomes" id="UP000499080"/>
    </source>
</evidence>
<evidence type="ECO:0000313" key="1">
    <source>
        <dbReference type="EMBL" id="GBN82403.1"/>
    </source>
</evidence>
<name>A0A4Y2S3A5_ARAVE</name>
<dbReference type="OrthoDB" id="6434527at2759"/>
<comment type="caution">
    <text evidence="1">The sequence shown here is derived from an EMBL/GenBank/DDBJ whole genome shotgun (WGS) entry which is preliminary data.</text>
</comment>
<sequence>MTFGEPRTYPRKVRLFLSPLVESCLSEEILVACERSRNMKDASQVEDRSLEKLMNFLKQEVKGEEMVELAQTGFIFPAKQKKKRSGKQIG</sequence>
<gene>
    <name evidence="1" type="ORF">AVEN_91692_1</name>
</gene>
<dbReference type="AlphaFoldDB" id="A0A4Y2S3A5"/>
<proteinExistence type="predicted"/>
<organism evidence="1 2">
    <name type="scientific">Araneus ventricosus</name>
    <name type="common">Orbweaver spider</name>
    <name type="synonym">Epeira ventricosa</name>
    <dbReference type="NCBI Taxonomy" id="182803"/>
    <lineage>
        <taxon>Eukaryota</taxon>
        <taxon>Metazoa</taxon>
        <taxon>Ecdysozoa</taxon>
        <taxon>Arthropoda</taxon>
        <taxon>Chelicerata</taxon>
        <taxon>Arachnida</taxon>
        <taxon>Araneae</taxon>
        <taxon>Araneomorphae</taxon>
        <taxon>Entelegynae</taxon>
        <taxon>Araneoidea</taxon>
        <taxon>Araneidae</taxon>
        <taxon>Araneus</taxon>
    </lineage>
</organism>
<keyword evidence="2" id="KW-1185">Reference proteome</keyword>
<reference evidence="1 2" key="1">
    <citation type="journal article" date="2019" name="Sci. Rep.">
        <title>Orb-weaving spider Araneus ventricosus genome elucidates the spidroin gene catalogue.</title>
        <authorList>
            <person name="Kono N."/>
            <person name="Nakamura H."/>
            <person name="Ohtoshi R."/>
            <person name="Moran D.A.P."/>
            <person name="Shinohara A."/>
            <person name="Yoshida Y."/>
            <person name="Fujiwara M."/>
            <person name="Mori M."/>
            <person name="Tomita M."/>
            <person name="Arakawa K."/>
        </authorList>
    </citation>
    <scope>NUCLEOTIDE SEQUENCE [LARGE SCALE GENOMIC DNA]</scope>
</reference>
<dbReference type="Proteomes" id="UP000499080">
    <property type="component" value="Unassembled WGS sequence"/>
</dbReference>
<protein>
    <submittedName>
        <fullName evidence="1">Uncharacterized protein</fullName>
    </submittedName>
</protein>